<dbReference type="InterPro" id="IPR001279">
    <property type="entry name" value="Metallo-B-lactamas"/>
</dbReference>
<dbReference type="SUPFAM" id="SSF56281">
    <property type="entry name" value="Metallo-hydrolase/oxidoreductase"/>
    <property type="match status" value="1"/>
</dbReference>
<dbReference type="RefSeq" id="WP_006000747.1">
    <property type="nucleotide sequence ID" value="NZ_AAEW02000010.1"/>
</dbReference>
<protein>
    <submittedName>
        <fullName evidence="2">Beta-lactamase-like</fullName>
    </submittedName>
</protein>
<dbReference type="AlphaFoldDB" id="Q1JZ47"/>
<dbReference type="OrthoDB" id="9803916at2"/>
<dbReference type="PANTHER" id="PTHR47619">
    <property type="entry name" value="METALLO-HYDROLASE YYCJ-RELATED"/>
    <property type="match status" value="1"/>
</dbReference>
<reference evidence="2" key="2">
    <citation type="submission" date="2006-05" db="EMBL/GenBank/DDBJ databases">
        <title>Sequencing of the draft genome and assembly of Desulfuromonas acetoxidans DSM 684.</title>
        <authorList>
            <consortium name="US DOE Joint Genome Institute (JGI-PGF)"/>
            <person name="Copeland A."/>
            <person name="Lucas S."/>
            <person name="Lapidus A."/>
            <person name="Barry K."/>
            <person name="Detter J.C."/>
            <person name="Glavina del Rio T."/>
            <person name="Hammon N."/>
            <person name="Israni S."/>
            <person name="Dalin E."/>
            <person name="Tice H."/>
            <person name="Bruce D."/>
            <person name="Pitluck S."/>
            <person name="Richardson P."/>
        </authorList>
    </citation>
    <scope>NUCLEOTIDE SEQUENCE [LARGE SCALE GENOMIC DNA]</scope>
    <source>
        <strain evidence="2">DSM 684</strain>
    </source>
</reference>
<proteinExistence type="predicted"/>
<dbReference type="Pfam" id="PF12706">
    <property type="entry name" value="Lactamase_B_2"/>
    <property type="match status" value="1"/>
</dbReference>
<gene>
    <name evidence="2" type="ORF">Dace_1309</name>
</gene>
<dbReference type="SMART" id="SM00849">
    <property type="entry name" value="Lactamase_B"/>
    <property type="match status" value="1"/>
</dbReference>
<dbReference type="PANTHER" id="PTHR47619:SF1">
    <property type="entry name" value="EXODEOXYRIBONUCLEASE WALJ"/>
    <property type="match status" value="1"/>
</dbReference>
<dbReference type="InterPro" id="IPR052533">
    <property type="entry name" value="WalJ/YycJ-like"/>
</dbReference>
<sequence length="258" mass="28429">MRICQLASGSKGNSLYIESEKTRILIDAGLSALQISCRLEQIGVDADSLDAVFVTHEHSDHCRGLGPLSRRHKLPIFFHPDTHAAIVKLGKVEERFFDIGETVVFQDVLIQPFPITHDAAAPVGFVVDTCDGKIGVATDMGIATRLVQQSLQQCRVLVLETNHDEEMLRDGPYPWPLKQRIRSHHGHLSNADGAQLLQQVLWDGLDAVFLAHLSETNNTPQLAQQSVSRVLSAQNHCQPQMITGAPHVVSCCFDSTMV</sequence>
<evidence type="ECO:0000313" key="2">
    <source>
        <dbReference type="EMBL" id="EAT15447.1"/>
    </source>
</evidence>
<feature type="domain" description="Metallo-beta-lactamase" evidence="1">
    <location>
        <begin position="11"/>
        <end position="185"/>
    </location>
</feature>
<name>Q1JZ47_DESA6</name>
<organism evidence="2 3">
    <name type="scientific">Desulfuromonas acetoxidans (strain DSM 684 / 11070)</name>
    <dbReference type="NCBI Taxonomy" id="281689"/>
    <lineage>
        <taxon>Bacteria</taxon>
        <taxon>Pseudomonadati</taxon>
        <taxon>Thermodesulfobacteriota</taxon>
        <taxon>Desulfuromonadia</taxon>
        <taxon>Desulfuromonadales</taxon>
        <taxon>Desulfuromonadaceae</taxon>
        <taxon>Desulfuromonas</taxon>
    </lineage>
</organism>
<evidence type="ECO:0000313" key="3">
    <source>
        <dbReference type="Proteomes" id="UP000005695"/>
    </source>
</evidence>
<reference evidence="2" key="1">
    <citation type="submission" date="2006-05" db="EMBL/GenBank/DDBJ databases">
        <title>Annotation of the draft genome assembly of Desulfuromonas acetoxidans DSM 684.</title>
        <authorList>
            <consortium name="US DOE Joint Genome Institute (JGI-ORNL)"/>
            <person name="Larimer F."/>
            <person name="Land M."/>
            <person name="Hauser L."/>
        </authorList>
    </citation>
    <scope>NUCLEOTIDE SEQUENCE [LARGE SCALE GENOMIC DNA]</scope>
    <source>
        <strain evidence="2">DSM 684</strain>
    </source>
</reference>
<accession>Q1JZ47</accession>
<dbReference type="InterPro" id="IPR036866">
    <property type="entry name" value="RibonucZ/Hydroxyglut_hydro"/>
</dbReference>
<dbReference type="Gene3D" id="3.60.15.10">
    <property type="entry name" value="Ribonuclease Z/Hydroxyacylglutathione hydrolase-like"/>
    <property type="match status" value="1"/>
</dbReference>
<keyword evidence="3" id="KW-1185">Reference proteome</keyword>
<dbReference type="EMBL" id="AAEW02000010">
    <property type="protein sequence ID" value="EAT15447.1"/>
    <property type="molecule type" value="Genomic_DNA"/>
</dbReference>
<comment type="caution">
    <text evidence="2">The sequence shown here is derived from an EMBL/GenBank/DDBJ whole genome shotgun (WGS) entry which is preliminary data.</text>
</comment>
<evidence type="ECO:0000259" key="1">
    <source>
        <dbReference type="SMART" id="SM00849"/>
    </source>
</evidence>
<dbReference type="Proteomes" id="UP000005695">
    <property type="component" value="Unassembled WGS sequence"/>
</dbReference>